<dbReference type="HAMAP" id="MF_01328_B">
    <property type="entry name" value="Ribosomal_uL4_B"/>
    <property type="match status" value="1"/>
</dbReference>
<feature type="region of interest" description="Disordered" evidence="6">
    <location>
        <begin position="44"/>
        <end position="78"/>
    </location>
</feature>
<comment type="function">
    <text evidence="5">One of the primary rRNA binding proteins, this protein initially binds near the 5'-end of the 23S rRNA. It is important during the early stages of 50S assembly. It makes multiple contacts with different domains of the 23S rRNA in the assembled 50S subunit and ribosome.</text>
</comment>
<dbReference type="Gene3D" id="3.40.1370.10">
    <property type="match status" value="1"/>
</dbReference>
<name>A0A395LWE0_9BACT</name>
<comment type="caution">
    <text evidence="7">The sequence shown here is derived from an EMBL/GenBank/DDBJ whole genome shotgun (WGS) entry which is preliminary data.</text>
</comment>
<dbReference type="GO" id="GO:0006412">
    <property type="term" value="P:translation"/>
    <property type="evidence" value="ECO:0007669"/>
    <property type="project" value="UniProtKB-UniRule"/>
</dbReference>
<protein>
    <recommendedName>
        <fullName evidence="4 5">Large ribosomal subunit protein uL4</fullName>
    </recommendedName>
</protein>
<evidence type="ECO:0000313" key="8">
    <source>
        <dbReference type="Proteomes" id="UP000266389"/>
    </source>
</evidence>
<dbReference type="InterPro" id="IPR002136">
    <property type="entry name" value="Ribosomal_uL4"/>
</dbReference>
<dbReference type="GO" id="GO:0005840">
    <property type="term" value="C:ribosome"/>
    <property type="evidence" value="ECO:0007669"/>
    <property type="project" value="UniProtKB-KW"/>
</dbReference>
<evidence type="ECO:0000256" key="2">
    <source>
        <dbReference type="ARBA" id="ARBA00022980"/>
    </source>
</evidence>
<reference evidence="7 8" key="1">
    <citation type="journal article" date="2011" name="ISME J.">
        <title>Community ecology of hot spring cyanobacterial mats: predominant populations and their functional potential.</title>
        <authorList>
            <person name="Klatt C.G."/>
            <person name="Wood J.M."/>
            <person name="Rusch D.B."/>
            <person name="Bateson M.M."/>
            <person name="Hamamura N."/>
            <person name="Heidelberg J.F."/>
            <person name="Grossman A.R."/>
            <person name="Bhaya D."/>
            <person name="Cohan F.M."/>
            <person name="Kuhl M."/>
            <person name="Bryant D.A."/>
            <person name="Ward D.M."/>
        </authorList>
    </citation>
    <scope>NUCLEOTIDE SEQUENCE [LARGE SCALE GENOMIC DNA]</scope>
    <source>
        <strain evidence="7">OS</strain>
    </source>
</reference>
<dbReference type="GO" id="GO:0019843">
    <property type="term" value="F:rRNA binding"/>
    <property type="evidence" value="ECO:0007669"/>
    <property type="project" value="UniProtKB-UniRule"/>
</dbReference>
<evidence type="ECO:0000256" key="3">
    <source>
        <dbReference type="ARBA" id="ARBA00023274"/>
    </source>
</evidence>
<dbReference type="AlphaFoldDB" id="A0A395LWE0"/>
<gene>
    <name evidence="5" type="primary">rplD</name>
    <name evidence="7" type="ORF">D0433_13150</name>
</gene>
<evidence type="ECO:0000256" key="6">
    <source>
        <dbReference type="SAM" id="MobiDB-lite"/>
    </source>
</evidence>
<keyword evidence="3 5" id="KW-0687">Ribonucleoprotein</keyword>
<evidence type="ECO:0000256" key="5">
    <source>
        <dbReference type="HAMAP-Rule" id="MF_01328"/>
    </source>
</evidence>
<dbReference type="Pfam" id="PF00573">
    <property type="entry name" value="Ribosomal_L4"/>
    <property type="match status" value="1"/>
</dbReference>
<comment type="subunit">
    <text evidence="5">Part of the 50S ribosomal subunit.</text>
</comment>
<dbReference type="Proteomes" id="UP000266389">
    <property type="component" value="Unassembled WGS sequence"/>
</dbReference>
<evidence type="ECO:0000256" key="1">
    <source>
        <dbReference type="ARBA" id="ARBA00010528"/>
    </source>
</evidence>
<accession>A0A395LWE0</accession>
<dbReference type="InterPro" id="IPR013005">
    <property type="entry name" value="Ribosomal_uL4-like"/>
</dbReference>
<keyword evidence="5" id="KW-0694">RNA-binding</keyword>
<proteinExistence type="inferred from homology"/>
<dbReference type="GO" id="GO:1990904">
    <property type="term" value="C:ribonucleoprotein complex"/>
    <property type="evidence" value="ECO:0007669"/>
    <property type="project" value="UniProtKB-KW"/>
</dbReference>
<dbReference type="GO" id="GO:0003735">
    <property type="term" value="F:structural constituent of ribosome"/>
    <property type="evidence" value="ECO:0007669"/>
    <property type="project" value="InterPro"/>
</dbReference>
<dbReference type="EMBL" id="PHFL01000071">
    <property type="protein sequence ID" value="RFM22983.1"/>
    <property type="molecule type" value="Genomic_DNA"/>
</dbReference>
<sequence length="210" mass="23253">MLLKVLTKTGADSGETIELNPAIFEIEPNDHAIYMDVRSIMANQRQGTHKVKSRGEVRGGGRKPYRQKGTGAARRGSQRSPLLVGGGAIFGPRPHDYVIKINKKVKQLARKSALSYKAKESAIVVVEDFKLEQIKTKEIATVLKNLGLEDKKTLFLTAGKDEVIYKSGRNIPYLTVLEAQKASTYDILNCKTLLLQKSAVKVLEENLSMN</sequence>
<dbReference type="NCBIfam" id="TIGR03953">
    <property type="entry name" value="rplD_bact"/>
    <property type="match status" value="1"/>
</dbReference>
<evidence type="ECO:0000313" key="7">
    <source>
        <dbReference type="EMBL" id="RFM22983.1"/>
    </source>
</evidence>
<dbReference type="PANTHER" id="PTHR10746:SF6">
    <property type="entry name" value="LARGE RIBOSOMAL SUBUNIT PROTEIN UL4M"/>
    <property type="match status" value="1"/>
</dbReference>
<dbReference type="InterPro" id="IPR023574">
    <property type="entry name" value="Ribosomal_uL4_dom_sf"/>
</dbReference>
<comment type="function">
    <text evidence="5">Forms part of the polypeptide exit tunnel.</text>
</comment>
<evidence type="ECO:0000256" key="4">
    <source>
        <dbReference type="ARBA" id="ARBA00035244"/>
    </source>
</evidence>
<dbReference type="PANTHER" id="PTHR10746">
    <property type="entry name" value="50S RIBOSOMAL PROTEIN L4"/>
    <property type="match status" value="1"/>
</dbReference>
<keyword evidence="5" id="KW-0699">rRNA-binding</keyword>
<comment type="similarity">
    <text evidence="1 5">Belongs to the universal ribosomal protein uL4 family.</text>
</comment>
<dbReference type="SUPFAM" id="SSF52166">
    <property type="entry name" value="Ribosomal protein L4"/>
    <property type="match status" value="1"/>
</dbReference>
<organism evidence="7 8">
    <name type="scientific">Candidatus Thermochlorobacter aerophilus</name>
    <dbReference type="NCBI Taxonomy" id="1868324"/>
    <lineage>
        <taxon>Bacteria</taxon>
        <taxon>Pseudomonadati</taxon>
        <taxon>Chlorobiota</taxon>
        <taxon>Chlorobiia</taxon>
        <taxon>Chlorobiales</taxon>
        <taxon>Candidatus Thermochlorobacteriaceae</taxon>
        <taxon>Candidatus Thermochlorobacter</taxon>
    </lineage>
</organism>
<keyword evidence="2 5" id="KW-0689">Ribosomal protein</keyword>